<dbReference type="InterPro" id="IPR006527">
    <property type="entry name" value="F-box-assoc_dom_typ1"/>
</dbReference>
<feature type="compositionally biased region" description="Low complexity" evidence="2">
    <location>
        <begin position="1"/>
        <end position="16"/>
    </location>
</feature>
<dbReference type="Proteomes" id="UP000077202">
    <property type="component" value="Unassembled WGS sequence"/>
</dbReference>
<evidence type="ECO:0000259" key="3">
    <source>
        <dbReference type="PROSITE" id="PS50181"/>
    </source>
</evidence>
<keyword evidence="1" id="KW-0677">Repeat</keyword>
<dbReference type="PANTHER" id="PTHR31672">
    <property type="entry name" value="BNACNNG10540D PROTEIN"/>
    <property type="match status" value="1"/>
</dbReference>
<feature type="region of interest" description="Disordered" evidence="2">
    <location>
        <begin position="1"/>
        <end position="23"/>
    </location>
</feature>
<dbReference type="InterPro" id="IPR050796">
    <property type="entry name" value="SCF_F-box_component"/>
</dbReference>
<dbReference type="FunFam" id="1.20.1280.50:FF:000008">
    <property type="entry name" value="F-box only protein 6"/>
    <property type="match status" value="1"/>
</dbReference>
<comment type="caution">
    <text evidence="4">The sequence shown here is derived from an EMBL/GenBank/DDBJ whole genome shotgun (WGS) entry which is preliminary data.</text>
</comment>
<proteinExistence type="predicted"/>
<gene>
    <name evidence="4" type="ORF">AXG93_4079s1230</name>
</gene>
<dbReference type="PANTHER" id="PTHR31672:SF2">
    <property type="entry name" value="F-BOX DOMAIN-CONTAINING PROTEIN"/>
    <property type="match status" value="1"/>
</dbReference>
<sequence length="473" mass="53039">MSSSSAEEAGSHAGTSDTLSDGGDAGEASAIVAFEAGAAAAAAERHKSGAAMDETLWGALPEDLQDRILAWLPFPAFARACTVCRRWNAVMYSQSFLEMYRRIPPPLPCFLMFEAKDRSMCAVFNPASELWHRIPFTFFHYETKFPCAAAGGLLCFCGVSAYPTLSVCNPLTRCWRELPPMLHKRFPNLVGMVVDPVTRGYKIVVAGDYYEDNVRTEVYDSTTNCWRLTGNHLPIANYTLRNAFCNGFHFWVTRDPYGVIAFNMEHGVWSVVRAPMPSFLSSPHLVGCHTRLLMVGGLKKHTIPKNIRIWELEQNSMNWAEVARMPHTLCKRFLRDSRNGDFMCVGFNNLICLTSYKCPHALMYDFSKRSWRWVASCPLLTDIEDYRSTIGFPFNPRLDASFTRQKNAALPAFFEVAVCASVCFTRGPCEAVSALLANPYIIGNNELYEENPTRSFSARAPVPPPFDPEVEVF</sequence>
<dbReference type="Pfam" id="PF12937">
    <property type="entry name" value="F-box-like"/>
    <property type="match status" value="1"/>
</dbReference>
<keyword evidence="5" id="KW-1185">Reference proteome</keyword>
<dbReference type="InterPro" id="IPR036047">
    <property type="entry name" value="F-box-like_dom_sf"/>
</dbReference>
<dbReference type="SUPFAM" id="SSF81383">
    <property type="entry name" value="F-box domain"/>
    <property type="match status" value="1"/>
</dbReference>
<dbReference type="Gene3D" id="1.20.1280.50">
    <property type="match status" value="1"/>
</dbReference>
<dbReference type="SUPFAM" id="SSF117281">
    <property type="entry name" value="Kelch motif"/>
    <property type="match status" value="1"/>
</dbReference>
<dbReference type="PROSITE" id="PS50181">
    <property type="entry name" value="FBOX"/>
    <property type="match status" value="1"/>
</dbReference>
<dbReference type="AlphaFoldDB" id="A0A176VUD9"/>
<feature type="domain" description="F-box" evidence="3">
    <location>
        <begin position="54"/>
        <end position="103"/>
    </location>
</feature>
<organism evidence="4 5">
    <name type="scientific">Marchantia polymorpha subsp. ruderalis</name>
    <dbReference type="NCBI Taxonomy" id="1480154"/>
    <lineage>
        <taxon>Eukaryota</taxon>
        <taxon>Viridiplantae</taxon>
        <taxon>Streptophyta</taxon>
        <taxon>Embryophyta</taxon>
        <taxon>Marchantiophyta</taxon>
        <taxon>Marchantiopsida</taxon>
        <taxon>Marchantiidae</taxon>
        <taxon>Marchantiales</taxon>
        <taxon>Marchantiaceae</taxon>
        <taxon>Marchantia</taxon>
    </lineage>
</organism>
<evidence type="ECO:0000313" key="4">
    <source>
        <dbReference type="EMBL" id="OAE24033.1"/>
    </source>
</evidence>
<name>A0A176VUD9_MARPO</name>
<evidence type="ECO:0000256" key="2">
    <source>
        <dbReference type="SAM" id="MobiDB-lite"/>
    </source>
</evidence>
<evidence type="ECO:0000256" key="1">
    <source>
        <dbReference type="ARBA" id="ARBA00022737"/>
    </source>
</evidence>
<dbReference type="EMBL" id="LVLJ01002688">
    <property type="protein sequence ID" value="OAE24033.1"/>
    <property type="molecule type" value="Genomic_DNA"/>
</dbReference>
<reference evidence="4" key="1">
    <citation type="submission" date="2016-03" db="EMBL/GenBank/DDBJ databases">
        <title>Mechanisms controlling the formation of the plant cell surface in tip-growing cells are functionally conserved among land plants.</title>
        <authorList>
            <person name="Honkanen S."/>
            <person name="Jones V.A."/>
            <person name="Morieri G."/>
            <person name="Champion C."/>
            <person name="Hetherington A.J."/>
            <person name="Kelly S."/>
            <person name="Saint-Marcoux D."/>
            <person name="Proust H."/>
            <person name="Prescott H."/>
            <person name="Dolan L."/>
        </authorList>
    </citation>
    <scope>NUCLEOTIDE SEQUENCE [LARGE SCALE GENOMIC DNA]</scope>
    <source>
        <tissue evidence="4">Whole gametophyte</tissue>
    </source>
</reference>
<accession>A0A176VUD9</accession>
<evidence type="ECO:0000313" key="5">
    <source>
        <dbReference type="Proteomes" id="UP000077202"/>
    </source>
</evidence>
<dbReference type="SMART" id="SM00256">
    <property type="entry name" value="FBOX"/>
    <property type="match status" value="1"/>
</dbReference>
<dbReference type="Gene3D" id="2.120.10.80">
    <property type="entry name" value="Kelch-type beta propeller"/>
    <property type="match status" value="1"/>
</dbReference>
<dbReference type="InterPro" id="IPR015915">
    <property type="entry name" value="Kelch-typ_b-propeller"/>
</dbReference>
<protein>
    <recommendedName>
        <fullName evidence="3">F-box domain-containing protein</fullName>
    </recommendedName>
</protein>
<dbReference type="Pfam" id="PF07734">
    <property type="entry name" value="FBA_1"/>
    <property type="match status" value="1"/>
</dbReference>
<dbReference type="InterPro" id="IPR001810">
    <property type="entry name" value="F-box_dom"/>
</dbReference>